<keyword evidence="8" id="KW-1185">Reference proteome</keyword>
<dbReference type="PROSITE" id="PS51084">
    <property type="entry name" value="HIT_2"/>
    <property type="match status" value="1"/>
</dbReference>
<organism evidence="7 8">
    <name type="scientific">Owenia fusiformis</name>
    <name type="common">Polychaete worm</name>
    <dbReference type="NCBI Taxonomy" id="6347"/>
    <lineage>
        <taxon>Eukaryota</taxon>
        <taxon>Metazoa</taxon>
        <taxon>Spiralia</taxon>
        <taxon>Lophotrochozoa</taxon>
        <taxon>Annelida</taxon>
        <taxon>Polychaeta</taxon>
        <taxon>Sedentaria</taxon>
        <taxon>Canalipalpata</taxon>
        <taxon>Sabellida</taxon>
        <taxon>Oweniida</taxon>
        <taxon>Oweniidae</taxon>
        <taxon>Owenia</taxon>
    </lineage>
</organism>
<dbReference type="Gene3D" id="3.30.428.10">
    <property type="entry name" value="HIT-like"/>
    <property type="match status" value="1"/>
</dbReference>
<evidence type="ECO:0000256" key="5">
    <source>
        <dbReference type="ARBA" id="ARBA00039802"/>
    </source>
</evidence>
<dbReference type="InterPro" id="IPR036265">
    <property type="entry name" value="HIT-like_sf"/>
</dbReference>
<dbReference type="SUPFAM" id="SSF54197">
    <property type="entry name" value="HIT-like"/>
    <property type="match status" value="1"/>
</dbReference>
<keyword evidence="2" id="KW-0378">Hydrolase</keyword>
<dbReference type="EMBL" id="CAIIXF020000001">
    <property type="protein sequence ID" value="CAH1772653.1"/>
    <property type="molecule type" value="Genomic_DNA"/>
</dbReference>
<evidence type="ECO:0000256" key="1">
    <source>
        <dbReference type="ARBA" id="ARBA00022741"/>
    </source>
</evidence>
<dbReference type="Pfam" id="PF11969">
    <property type="entry name" value="DcpS_C"/>
    <property type="match status" value="1"/>
</dbReference>
<reference evidence="7" key="1">
    <citation type="submission" date="2022-03" db="EMBL/GenBank/DDBJ databases">
        <authorList>
            <person name="Martin C."/>
        </authorList>
    </citation>
    <scope>NUCLEOTIDE SEQUENCE</scope>
</reference>
<dbReference type="Proteomes" id="UP000749559">
    <property type="component" value="Unassembled WGS sequence"/>
</dbReference>
<evidence type="ECO:0000256" key="4">
    <source>
        <dbReference type="ARBA" id="ARBA00025764"/>
    </source>
</evidence>
<evidence type="ECO:0000256" key="3">
    <source>
        <dbReference type="ARBA" id="ARBA00024472"/>
    </source>
</evidence>
<protein>
    <recommendedName>
        <fullName evidence="5">Adenosine 5'-monophosphoramidase HINT3</fullName>
    </recommendedName>
    <alternativeName>
        <fullName evidence="6">Histidine triad nucleotide-binding protein 3</fullName>
    </alternativeName>
</protein>
<evidence type="ECO:0000256" key="6">
    <source>
        <dbReference type="ARBA" id="ARBA00042361"/>
    </source>
</evidence>
<dbReference type="InterPro" id="IPR011146">
    <property type="entry name" value="HIT-like"/>
</dbReference>
<comment type="caution">
    <text evidence="7">The sequence shown here is derived from an EMBL/GenBank/DDBJ whole genome shotgun (WGS) entry which is preliminary data.</text>
</comment>
<name>A0A8J1UTQ0_OWEFU</name>
<dbReference type="AlphaFoldDB" id="A0A8J1UTQ0"/>
<keyword evidence="1" id="KW-0547">Nucleotide-binding</keyword>
<dbReference type="GO" id="GO:0000166">
    <property type="term" value="F:nucleotide binding"/>
    <property type="evidence" value="ECO:0007669"/>
    <property type="project" value="UniProtKB-KW"/>
</dbReference>
<evidence type="ECO:0000313" key="8">
    <source>
        <dbReference type="Proteomes" id="UP000749559"/>
    </source>
</evidence>
<evidence type="ECO:0000256" key="2">
    <source>
        <dbReference type="ARBA" id="ARBA00022801"/>
    </source>
</evidence>
<evidence type="ECO:0000313" key="7">
    <source>
        <dbReference type="EMBL" id="CAH1772653.1"/>
    </source>
</evidence>
<comment type="similarity">
    <text evidence="4">Belongs to the HINT family.</text>
</comment>
<dbReference type="PANTHER" id="PTHR12486:SF5">
    <property type="entry name" value="ADENOSINE 5'-MONOPHOSPHORAMIDASE HINT3"/>
    <property type="match status" value="1"/>
</dbReference>
<proteinExistence type="inferred from homology"/>
<accession>A0A8J1UTQ0</accession>
<sequence length="143" mass="16668">MDKCIFCKIAQGKEEKTTLLYQDDELVVFKDHRPAASHHYLITSVEHIKDVRELTGKHVELVERLIAVGKQVLEEQGGNTADARIGFHWPPVTTIQHLHLHVIAPEAEMNWFWRLVFKLNSYWFVSGEYMIKRLTAMRENGEL</sequence>
<dbReference type="OrthoDB" id="1915375at2759"/>
<dbReference type="PANTHER" id="PTHR12486">
    <property type="entry name" value="APRATAXIN-RELATED"/>
    <property type="match status" value="1"/>
</dbReference>
<dbReference type="GO" id="GO:0016787">
    <property type="term" value="F:hydrolase activity"/>
    <property type="evidence" value="ECO:0007669"/>
    <property type="project" value="UniProtKB-KW"/>
</dbReference>
<gene>
    <name evidence="7" type="ORF">OFUS_LOCUS379</name>
</gene>
<comment type="catalytic activity">
    <reaction evidence="3">
        <text>adenosine 5'-phosphoramidate + H2O = NH4(+) + AMP</text>
        <dbReference type="Rhea" id="RHEA:67916"/>
        <dbReference type="ChEBI" id="CHEBI:15377"/>
        <dbReference type="ChEBI" id="CHEBI:28938"/>
        <dbReference type="ChEBI" id="CHEBI:57890"/>
        <dbReference type="ChEBI" id="CHEBI:456215"/>
    </reaction>
</comment>